<dbReference type="SUPFAM" id="SSF118310">
    <property type="entry name" value="AN1-like Zinc finger"/>
    <property type="match status" value="1"/>
</dbReference>
<evidence type="ECO:0000256" key="1">
    <source>
        <dbReference type="ARBA" id="ARBA00022723"/>
    </source>
</evidence>
<feature type="domain" description="AN1-type" evidence="4">
    <location>
        <begin position="4"/>
        <end position="54"/>
    </location>
</feature>
<evidence type="ECO:0000256" key="2">
    <source>
        <dbReference type="ARBA" id="ARBA00022771"/>
    </source>
</evidence>
<dbReference type="InterPro" id="IPR050652">
    <property type="entry name" value="AN1_A20_ZnFinger"/>
</dbReference>
<dbReference type="AlphaFoldDB" id="A0A6C0BHN9"/>
<dbReference type="Pfam" id="PF01428">
    <property type="entry name" value="zf-AN1"/>
    <property type="match status" value="1"/>
</dbReference>
<evidence type="ECO:0000313" key="5">
    <source>
        <dbReference type="EMBL" id="QHS91522.1"/>
    </source>
</evidence>
<dbReference type="EMBL" id="MN739162">
    <property type="protein sequence ID" value="QHS91522.1"/>
    <property type="molecule type" value="Genomic_DNA"/>
</dbReference>
<reference evidence="5" key="1">
    <citation type="journal article" date="2020" name="Nature">
        <title>Giant virus diversity and host interactions through global metagenomics.</title>
        <authorList>
            <person name="Schulz F."/>
            <person name="Roux S."/>
            <person name="Paez-Espino D."/>
            <person name="Jungbluth S."/>
            <person name="Walsh D.A."/>
            <person name="Denef V.J."/>
            <person name="McMahon K.D."/>
            <person name="Konstantinidis K.T."/>
            <person name="Eloe-Fadrosh E.A."/>
            <person name="Kyrpides N.C."/>
            <person name="Woyke T."/>
        </authorList>
    </citation>
    <scope>NUCLEOTIDE SEQUENCE</scope>
    <source>
        <strain evidence="5">GVMAG-M-3300013006-15</strain>
    </source>
</reference>
<dbReference type="PANTHER" id="PTHR10634:SF67">
    <property type="entry name" value="AN1-TYPE ZINC FINGER PROTEIN 3"/>
    <property type="match status" value="1"/>
</dbReference>
<dbReference type="PROSITE" id="PS51039">
    <property type="entry name" value="ZF_AN1"/>
    <property type="match status" value="1"/>
</dbReference>
<dbReference type="GO" id="GO:0008270">
    <property type="term" value="F:zinc ion binding"/>
    <property type="evidence" value="ECO:0007669"/>
    <property type="project" value="UniProtKB-KW"/>
</dbReference>
<keyword evidence="2" id="KW-0863">Zinc-finger</keyword>
<keyword evidence="3" id="KW-0862">Zinc</keyword>
<protein>
    <recommendedName>
        <fullName evidence="4">AN1-type domain-containing protein</fullName>
    </recommendedName>
</protein>
<name>A0A6C0BHN9_9ZZZZ</name>
<organism evidence="5">
    <name type="scientific">viral metagenome</name>
    <dbReference type="NCBI Taxonomy" id="1070528"/>
    <lineage>
        <taxon>unclassified sequences</taxon>
        <taxon>metagenomes</taxon>
        <taxon>organismal metagenomes</taxon>
    </lineage>
</organism>
<sequence length="73" mass="8326">MEPTEKKKRCPFESCGKKLNLVDSTTICKCSFSFCSKHRHSEDHKCTFDYKAKGQRDLSNSLVKAIGQKVEVI</sequence>
<keyword evidence="1" id="KW-0479">Metal-binding</keyword>
<dbReference type="SMART" id="SM00154">
    <property type="entry name" value="ZnF_AN1"/>
    <property type="match status" value="1"/>
</dbReference>
<dbReference type="Gene3D" id="4.10.1110.10">
    <property type="entry name" value="AN1-like Zinc finger"/>
    <property type="match status" value="1"/>
</dbReference>
<accession>A0A6C0BHN9</accession>
<dbReference type="InterPro" id="IPR035896">
    <property type="entry name" value="AN1-like_Znf"/>
</dbReference>
<dbReference type="InterPro" id="IPR000058">
    <property type="entry name" value="Znf_AN1"/>
</dbReference>
<proteinExistence type="predicted"/>
<dbReference type="PANTHER" id="PTHR10634">
    <property type="entry name" value="AN1-TYPE ZINC FINGER PROTEIN"/>
    <property type="match status" value="1"/>
</dbReference>
<evidence type="ECO:0000259" key="4">
    <source>
        <dbReference type="PROSITE" id="PS51039"/>
    </source>
</evidence>
<evidence type="ECO:0000256" key="3">
    <source>
        <dbReference type="ARBA" id="ARBA00022833"/>
    </source>
</evidence>